<reference evidence="1" key="1">
    <citation type="journal article" date="2014" name="Front. Microbiol.">
        <title>High frequency of phylogenetically diverse reductive dehalogenase-homologous genes in deep subseafloor sedimentary metagenomes.</title>
        <authorList>
            <person name="Kawai M."/>
            <person name="Futagami T."/>
            <person name="Toyoda A."/>
            <person name="Takaki Y."/>
            <person name="Nishi S."/>
            <person name="Hori S."/>
            <person name="Arai W."/>
            <person name="Tsubouchi T."/>
            <person name="Morono Y."/>
            <person name="Uchiyama I."/>
            <person name="Ito T."/>
            <person name="Fujiyama A."/>
            <person name="Inagaki F."/>
            <person name="Takami H."/>
        </authorList>
    </citation>
    <scope>NUCLEOTIDE SEQUENCE</scope>
    <source>
        <strain evidence="1">Expedition CK06-06</strain>
    </source>
</reference>
<name>X0VAZ0_9ZZZZ</name>
<protein>
    <submittedName>
        <fullName evidence="1">Uncharacterized protein</fullName>
    </submittedName>
</protein>
<dbReference type="EMBL" id="BARS01020638">
    <property type="protein sequence ID" value="GAG09648.1"/>
    <property type="molecule type" value="Genomic_DNA"/>
</dbReference>
<comment type="caution">
    <text evidence="1">The sequence shown here is derived from an EMBL/GenBank/DDBJ whole genome shotgun (WGS) entry which is preliminary data.</text>
</comment>
<dbReference type="AlphaFoldDB" id="X0VAZ0"/>
<proteinExistence type="predicted"/>
<evidence type="ECO:0000313" key="1">
    <source>
        <dbReference type="EMBL" id="GAG09648.1"/>
    </source>
</evidence>
<organism evidence="1">
    <name type="scientific">marine sediment metagenome</name>
    <dbReference type="NCBI Taxonomy" id="412755"/>
    <lineage>
        <taxon>unclassified sequences</taxon>
        <taxon>metagenomes</taxon>
        <taxon>ecological metagenomes</taxon>
    </lineage>
</organism>
<sequence length="70" mass="7763">MADKHNDGVPAMANQISADIPDIKENLEFHKDALERLFETWSDSDNSTGKIDSGVGFTDGTYNYLFPTNP</sequence>
<gene>
    <name evidence="1" type="ORF">S01H1_33253</name>
</gene>
<feature type="non-terminal residue" evidence="1">
    <location>
        <position position="70"/>
    </location>
</feature>
<accession>X0VAZ0</accession>